<accession>B4FKD6</accession>
<organism evidence="2">
    <name type="scientific">Zea mays</name>
    <name type="common">Maize</name>
    <dbReference type="NCBI Taxonomy" id="4577"/>
    <lineage>
        <taxon>Eukaryota</taxon>
        <taxon>Viridiplantae</taxon>
        <taxon>Streptophyta</taxon>
        <taxon>Embryophyta</taxon>
        <taxon>Tracheophyta</taxon>
        <taxon>Spermatophyta</taxon>
        <taxon>Magnoliopsida</taxon>
        <taxon>Liliopsida</taxon>
        <taxon>Poales</taxon>
        <taxon>Poaceae</taxon>
        <taxon>PACMAD clade</taxon>
        <taxon>Panicoideae</taxon>
        <taxon>Andropogonodae</taxon>
        <taxon>Andropogoneae</taxon>
        <taxon>Tripsacinae</taxon>
        <taxon>Zea</taxon>
    </lineage>
</organism>
<dbReference type="PANTHER" id="PTHR23509:SF10">
    <property type="entry name" value="LD21067P"/>
    <property type="match status" value="1"/>
</dbReference>
<proteinExistence type="evidence at transcript level"/>
<evidence type="ECO:0000259" key="1">
    <source>
        <dbReference type="PROSITE" id="PS51043"/>
    </source>
</evidence>
<dbReference type="InterPro" id="IPR058055">
    <property type="entry name" value="PA-PLA1"/>
</dbReference>
<reference evidence="2" key="1">
    <citation type="journal article" date="2009" name="PLoS Genet.">
        <title>Sequencing, mapping, and analysis of 27,455 maize full-length cDNAs.</title>
        <authorList>
            <person name="Soderlund C."/>
            <person name="Descour A."/>
            <person name="Kudrna D."/>
            <person name="Bomhoff M."/>
            <person name="Boyd L."/>
            <person name="Currie J."/>
            <person name="Angelova A."/>
            <person name="Collura K."/>
            <person name="Wissotski M."/>
            <person name="Ashley E."/>
            <person name="Morrow D."/>
            <person name="Fernandes J."/>
            <person name="Walbot V."/>
            <person name="Yu Y."/>
        </authorList>
    </citation>
    <scope>NUCLEOTIDE SEQUENCE</scope>
    <source>
        <strain evidence="2">B73</strain>
    </source>
</reference>
<evidence type="ECO:0000313" key="2">
    <source>
        <dbReference type="EMBL" id="ACF82579.1"/>
    </source>
</evidence>
<feature type="domain" description="DDHD" evidence="1">
    <location>
        <begin position="1"/>
        <end position="156"/>
    </location>
</feature>
<dbReference type="InterPro" id="IPR004177">
    <property type="entry name" value="DDHD_dom"/>
</dbReference>
<dbReference type="EMBL" id="BT037574">
    <property type="protein sequence ID" value="ACF82579.1"/>
    <property type="molecule type" value="mRNA"/>
</dbReference>
<dbReference type="AlphaFoldDB" id="B4FKD6"/>
<dbReference type="Pfam" id="PF02862">
    <property type="entry name" value="DDHD"/>
    <property type="match status" value="1"/>
</dbReference>
<protein>
    <recommendedName>
        <fullName evidence="1">DDHD domain-containing protein</fullName>
    </recommendedName>
</protein>
<dbReference type="PANTHER" id="PTHR23509">
    <property type="entry name" value="PA-PL1 PHOSPHOLIPASE FAMILY"/>
    <property type="match status" value="1"/>
</dbReference>
<name>B4FKD6_MAIZE</name>
<dbReference type="GO" id="GO:0046872">
    <property type="term" value="F:metal ion binding"/>
    <property type="evidence" value="ECO:0007669"/>
    <property type="project" value="InterPro"/>
</dbReference>
<sequence>MPCCRQMFNIFHPFDPVAYRIEPLVCEDYLKKRPVIVPYHRGGKRIHVGVQEFREDISARSQAIARQLKSLKVKAVAAILALSRNDTEEDGESANEKEKSYGSIMMERLTSSPNGRIDHVLQEKTFQHPYLSALGAHTNYWRDHDTALFILKHLYRDIPEDPPSDVIERMPIKLFYERDPVEEETPVTFSDHAAIKEFCRKVKAYSRKMEDDANCQAS</sequence>
<dbReference type="SMART" id="SM01127">
    <property type="entry name" value="DDHD"/>
    <property type="match status" value="1"/>
</dbReference>
<dbReference type="PROSITE" id="PS51043">
    <property type="entry name" value="DDHD"/>
    <property type="match status" value="1"/>
</dbReference>